<dbReference type="STRING" id="10195.A0A3M7P3H9"/>
<dbReference type="InterPro" id="IPR024079">
    <property type="entry name" value="MetalloPept_cat_dom_sf"/>
</dbReference>
<name>A0A3M7P3H9_BRAPC</name>
<dbReference type="Pfam" id="PF13551">
    <property type="entry name" value="HTH_29"/>
    <property type="match status" value="1"/>
</dbReference>
<dbReference type="PANTHER" id="PTHR45702:SF2">
    <property type="entry name" value="KUZBANIAN, ISOFORM A"/>
    <property type="match status" value="1"/>
</dbReference>
<evidence type="ECO:0000256" key="2">
    <source>
        <dbReference type="ARBA" id="ARBA00012332"/>
    </source>
</evidence>
<dbReference type="GO" id="GO:0007219">
    <property type="term" value="P:Notch signaling pathway"/>
    <property type="evidence" value="ECO:0007669"/>
    <property type="project" value="TreeGrafter"/>
</dbReference>
<dbReference type="Gene3D" id="4.10.70.10">
    <property type="entry name" value="Disintegrin domain"/>
    <property type="match status" value="1"/>
</dbReference>
<keyword evidence="9" id="KW-0401">Integrin</keyword>
<feature type="domain" description="Peptidase M12B" evidence="8">
    <location>
        <begin position="1"/>
        <end position="152"/>
    </location>
</feature>
<dbReference type="AlphaFoldDB" id="A0A3M7P3H9"/>
<dbReference type="PROSITE" id="PS50215">
    <property type="entry name" value="ADAM_MEPRO"/>
    <property type="match status" value="1"/>
</dbReference>
<dbReference type="SUPFAM" id="SSF57552">
    <property type="entry name" value="Blood coagulation inhibitor (disintegrin)"/>
    <property type="match status" value="1"/>
</dbReference>
<dbReference type="InterPro" id="IPR049038">
    <property type="entry name" value="ADAM10_Cys-rich"/>
</dbReference>
<comment type="caution">
    <text evidence="5">Lacks conserved residue(s) required for the propagation of feature annotation.</text>
</comment>
<evidence type="ECO:0000256" key="5">
    <source>
        <dbReference type="PROSITE-ProRule" id="PRU00276"/>
    </source>
</evidence>
<dbReference type="Pfam" id="PF13574">
    <property type="entry name" value="Reprolysin_2"/>
    <property type="match status" value="1"/>
</dbReference>
<dbReference type="EMBL" id="REGN01013855">
    <property type="protein sequence ID" value="RMZ93390.1"/>
    <property type="molecule type" value="Genomic_DNA"/>
</dbReference>
<keyword evidence="3" id="KW-0165">Cleavage on pair of basic residues</keyword>
<keyword evidence="10" id="KW-1185">Reference proteome</keyword>
<keyword evidence="5" id="KW-0479">Metal-binding</keyword>
<dbReference type="Gene3D" id="3.40.390.10">
    <property type="entry name" value="Collagenase (Catalytic Domain)"/>
    <property type="match status" value="1"/>
</dbReference>
<dbReference type="EC" id="3.4.24.81" evidence="2"/>
<evidence type="ECO:0000256" key="3">
    <source>
        <dbReference type="ARBA" id="ARBA00022685"/>
    </source>
</evidence>
<dbReference type="Proteomes" id="UP000276133">
    <property type="component" value="Unassembled WGS sequence"/>
</dbReference>
<dbReference type="InterPro" id="IPR036436">
    <property type="entry name" value="Disintegrin_dom_sf"/>
</dbReference>
<keyword evidence="4" id="KW-1015">Disulfide bond</keyword>
<feature type="binding site" evidence="5">
    <location>
        <position position="84"/>
    </location>
    <ligand>
        <name>Zn(2+)</name>
        <dbReference type="ChEBI" id="CHEBI:29105"/>
        <note>catalytic</note>
    </ligand>
</feature>
<evidence type="ECO:0000256" key="1">
    <source>
        <dbReference type="ARBA" id="ARBA00001809"/>
    </source>
</evidence>
<dbReference type="InterPro" id="IPR001762">
    <property type="entry name" value="Disintegrin_dom"/>
</dbReference>
<dbReference type="InterPro" id="IPR001590">
    <property type="entry name" value="Peptidase_M12B"/>
</dbReference>
<dbReference type="InterPro" id="IPR009057">
    <property type="entry name" value="Homeodomain-like_sf"/>
</dbReference>
<dbReference type="OrthoDB" id="2149267at2759"/>
<dbReference type="SUPFAM" id="SSF55486">
    <property type="entry name" value="Metalloproteases ('zincins'), catalytic domain"/>
    <property type="match status" value="1"/>
</dbReference>
<feature type="binding site" evidence="5">
    <location>
        <position position="94"/>
    </location>
    <ligand>
        <name>Zn(2+)</name>
        <dbReference type="ChEBI" id="CHEBI:29105"/>
        <note>catalytic</note>
    </ligand>
</feature>
<dbReference type="SUPFAM" id="SSF46689">
    <property type="entry name" value="Homeodomain-like"/>
    <property type="match status" value="1"/>
</dbReference>
<sequence length="382" mass="42556">MDFISNLAKEDNQNYCLAYTLTGQDFSNGTIGAAWTGVPKSNVGICARENNSSGTIKTYNTGFITIVNEKCRLTNYQIKLAFAHEVGHSFGALHDQNYDDDERCSPSYFKGGDFLMSKKLGDQKFNGSICGNGIVEPGEECDCGYFDECLESCCYWADYQVKNKRCKLKGNSVCSPSQGECCGPECNFKDNSTTCGKSIDKDCNYERTCSGRSVNCPFDDSKLPDYSMCSLNTSLCIERKCQSSLCEKFNMTKCSLNESSEETSFCHLACQGELTKNVCTDSFQIPEMINHFNPIDLELKTGSKCLNDEGYCDKKKLCQKIRKKNPQKWQIVGLLKSGDKKQNEIAKLLGVSPKCVSSTKKRYEDTGSVSDRSRSGRPRKLT</sequence>
<dbReference type="PANTHER" id="PTHR45702">
    <property type="entry name" value="ADAM10/ADAM17 METALLOPEPTIDASE FAMILY MEMBER"/>
    <property type="match status" value="1"/>
</dbReference>
<organism evidence="9 10">
    <name type="scientific">Brachionus plicatilis</name>
    <name type="common">Marine rotifer</name>
    <name type="synonym">Brachionus muelleri</name>
    <dbReference type="NCBI Taxonomy" id="10195"/>
    <lineage>
        <taxon>Eukaryota</taxon>
        <taxon>Metazoa</taxon>
        <taxon>Spiralia</taxon>
        <taxon>Gnathifera</taxon>
        <taxon>Rotifera</taxon>
        <taxon>Eurotatoria</taxon>
        <taxon>Monogononta</taxon>
        <taxon>Pseudotrocha</taxon>
        <taxon>Ploima</taxon>
        <taxon>Brachionidae</taxon>
        <taxon>Brachionus</taxon>
    </lineage>
</organism>
<dbReference type="InterPro" id="IPR036388">
    <property type="entry name" value="WH-like_DNA-bd_sf"/>
</dbReference>
<dbReference type="GO" id="GO:0005886">
    <property type="term" value="C:plasma membrane"/>
    <property type="evidence" value="ECO:0007669"/>
    <property type="project" value="TreeGrafter"/>
</dbReference>
<feature type="binding site" evidence="5">
    <location>
        <position position="88"/>
    </location>
    <ligand>
        <name>Zn(2+)</name>
        <dbReference type="ChEBI" id="CHEBI:29105"/>
        <note>catalytic</note>
    </ligand>
</feature>
<dbReference type="FunFam" id="4.10.70.10:FF:000003">
    <property type="entry name" value="Disintegrin and metalloproteinase domain-containing protein 17"/>
    <property type="match status" value="1"/>
</dbReference>
<dbReference type="PROSITE" id="PS50214">
    <property type="entry name" value="DISINTEGRIN_2"/>
    <property type="match status" value="1"/>
</dbReference>
<dbReference type="GO" id="GO:0004222">
    <property type="term" value="F:metalloendopeptidase activity"/>
    <property type="evidence" value="ECO:0007669"/>
    <property type="project" value="InterPro"/>
</dbReference>
<reference evidence="9 10" key="1">
    <citation type="journal article" date="2018" name="Sci. Rep.">
        <title>Genomic signatures of local adaptation to the degree of environmental predictability in rotifers.</title>
        <authorList>
            <person name="Franch-Gras L."/>
            <person name="Hahn C."/>
            <person name="Garcia-Roger E.M."/>
            <person name="Carmona M.J."/>
            <person name="Serra M."/>
            <person name="Gomez A."/>
        </authorList>
    </citation>
    <scope>NUCLEOTIDE SEQUENCE [LARGE SCALE GENOMIC DNA]</scope>
    <source>
        <strain evidence="9">HYR1</strain>
    </source>
</reference>
<dbReference type="Pfam" id="PF00200">
    <property type="entry name" value="Disintegrin"/>
    <property type="match status" value="1"/>
</dbReference>
<comment type="caution">
    <text evidence="9">The sequence shown here is derived from an EMBL/GenBank/DDBJ whole genome shotgun (WGS) entry which is preliminary data.</text>
</comment>
<evidence type="ECO:0000313" key="10">
    <source>
        <dbReference type="Proteomes" id="UP000276133"/>
    </source>
</evidence>
<evidence type="ECO:0000259" key="7">
    <source>
        <dbReference type="PROSITE" id="PS50214"/>
    </source>
</evidence>
<dbReference type="InterPro" id="IPR051489">
    <property type="entry name" value="ADAM_Metalloproteinase"/>
</dbReference>
<feature type="active site" evidence="5">
    <location>
        <position position="85"/>
    </location>
</feature>
<dbReference type="GO" id="GO:0046872">
    <property type="term" value="F:metal ion binding"/>
    <property type="evidence" value="ECO:0007669"/>
    <property type="project" value="UniProtKB-KW"/>
</dbReference>
<evidence type="ECO:0000313" key="9">
    <source>
        <dbReference type="EMBL" id="RMZ93390.1"/>
    </source>
</evidence>
<protein>
    <recommendedName>
        <fullName evidence="2">ADAM10 endopeptidase</fullName>
        <ecNumber evidence="2">3.4.24.81</ecNumber>
    </recommendedName>
</protein>
<dbReference type="GO" id="GO:0006509">
    <property type="term" value="P:membrane protein ectodomain proteolysis"/>
    <property type="evidence" value="ECO:0007669"/>
    <property type="project" value="TreeGrafter"/>
</dbReference>
<keyword evidence="5" id="KW-0862">Zinc</keyword>
<proteinExistence type="predicted"/>
<evidence type="ECO:0000256" key="6">
    <source>
        <dbReference type="SAM" id="MobiDB-lite"/>
    </source>
</evidence>
<dbReference type="Gene3D" id="1.10.10.10">
    <property type="entry name" value="Winged helix-like DNA-binding domain superfamily/Winged helix DNA-binding domain"/>
    <property type="match status" value="1"/>
</dbReference>
<gene>
    <name evidence="9" type="ORF">BpHYR1_010661</name>
</gene>
<feature type="region of interest" description="Disordered" evidence="6">
    <location>
        <begin position="354"/>
        <end position="382"/>
    </location>
</feature>
<comment type="catalytic activity">
    <reaction evidence="1">
        <text>Endopeptidase of broad specificity.</text>
        <dbReference type="EC" id="3.4.24.81"/>
    </reaction>
</comment>
<dbReference type="SMART" id="SM00050">
    <property type="entry name" value="DISIN"/>
    <property type="match status" value="1"/>
</dbReference>
<feature type="domain" description="Disintegrin" evidence="7">
    <location>
        <begin position="127"/>
        <end position="225"/>
    </location>
</feature>
<evidence type="ECO:0000259" key="8">
    <source>
        <dbReference type="PROSITE" id="PS50215"/>
    </source>
</evidence>
<accession>A0A3M7P3H9</accession>
<evidence type="ECO:0000256" key="4">
    <source>
        <dbReference type="ARBA" id="ARBA00023157"/>
    </source>
</evidence>
<dbReference type="Pfam" id="PF21299">
    <property type="entry name" value="ADAM10_Cys-rich"/>
    <property type="match status" value="1"/>
</dbReference>
<dbReference type="GO" id="GO:0007229">
    <property type="term" value="P:integrin-mediated signaling pathway"/>
    <property type="evidence" value="ECO:0007669"/>
    <property type="project" value="UniProtKB-KW"/>
</dbReference>